<keyword evidence="1" id="KW-0175">Coiled coil</keyword>
<proteinExistence type="predicted"/>
<feature type="coiled-coil region" evidence="1">
    <location>
        <begin position="59"/>
        <end position="86"/>
    </location>
</feature>
<evidence type="ECO:0000313" key="2">
    <source>
        <dbReference type="EMBL" id="DAF61741.1"/>
    </source>
</evidence>
<dbReference type="EMBL" id="BK032816">
    <property type="protein sequence ID" value="DAF61741.1"/>
    <property type="molecule type" value="Genomic_DNA"/>
</dbReference>
<protein>
    <submittedName>
        <fullName evidence="2">Uncharacterized protein</fullName>
    </submittedName>
</protein>
<name>A0A8S5TEJ6_9CAUD</name>
<organism evidence="2">
    <name type="scientific">Siphoviridae sp. ct1yA16</name>
    <dbReference type="NCBI Taxonomy" id="2827767"/>
    <lineage>
        <taxon>Viruses</taxon>
        <taxon>Duplodnaviria</taxon>
        <taxon>Heunggongvirae</taxon>
        <taxon>Uroviricota</taxon>
        <taxon>Caudoviricetes</taxon>
    </lineage>
</organism>
<reference evidence="2" key="1">
    <citation type="journal article" date="2021" name="Proc. Natl. Acad. Sci. U.S.A.">
        <title>A Catalog of Tens of Thousands of Viruses from Human Metagenomes Reveals Hidden Associations with Chronic Diseases.</title>
        <authorList>
            <person name="Tisza M.J."/>
            <person name="Buck C.B."/>
        </authorList>
    </citation>
    <scope>NUCLEOTIDE SEQUENCE</scope>
    <source>
        <strain evidence="2">Ct1yA16</strain>
    </source>
</reference>
<evidence type="ECO:0000256" key="1">
    <source>
        <dbReference type="SAM" id="Coils"/>
    </source>
</evidence>
<accession>A0A8S5TEJ6</accession>
<sequence length="100" mass="11962">MKENDLIVLLQKCLNVPKLAFGANTVEPYKELQYITEKADYILYLQSIYLINKNNLKIYKNDEETIQNIKENISRISEKIKEKCQELEEFFDKRVKEGWN</sequence>